<dbReference type="AlphaFoldDB" id="C3YGW4"/>
<comment type="similarity">
    <text evidence="1 6">Belongs to the acylphosphatase family.</text>
</comment>
<feature type="domain" description="Acylphosphatase-like" evidence="7">
    <location>
        <begin position="9"/>
        <end position="126"/>
    </location>
</feature>
<comment type="caution">
    <text evidence="5">Lacks conserved residue(s) required for the propagation of feature annotation.</text>
</comment>
<evidence type="ECO:0000256" key="1">
    <source>
        <dbReference type="ARBA" id="ARBA00005614"/>
    </source>
</evidence>
<dbReference type="InterPro" id="IPR017968">
    <property type="entry name" value="Acylphosphatase_CS"/>
</dbReference>
<dbReference type="PANTHER" id="PTHR10029:SF3">
    <property type="entry name" value="ACYLPHOSPHATASE-RELATED"/>
    <property type="match status" value="1"/>
</dbReference>
<protein>
    <recommendedName>
        <fullName evidence="2">acylphosphatase</fullName>
        <ecNumber evidence="2">3.6.1.7</ecNumber>
    </recommendedName>
</protein>
<keyword evidence="3" id="KW-0378">Hydrolase</keyword>
<dbReference type="PANTHER" id="PTHR10029">
    <property type="entry name" value="ACYLPHOSPHATASE"/>
    <property type="match status" value="1"/>
</dbReference>
<sequence length="126" mass="14105">MAASVRLVSVDYEVFGKVQGVFFRKGEGNCDDINMHVSVSDTCQNTKRTADRLGLVGWVKNEVKSRPGQAALKTVVGQVQGEETKVSIMKKWLRETGSPKSKITDAHFRNESIIDRLEFASFDIRK</sequence>
<dbReference type="PROSITE" id="PS00150">
    <property type="entry name" value="ACYLPHOSPHATASE_1"/>
    <property type="match status" value="1"/>
</dbReference>
<evidence type="ECO:0000259" key="7">
    <source>
        <dbReference type="PROSITE" id="PS51160"/>
    </source>
</evidence>
<dbReference type="Gene3D" id="3.30.70.100">
    <property type="match status" value="1"/>
</dbReference>
<reference evidence="8" key="1">
    <citation type="journal article" date="2008" name="Nature">
        <title>The amphioxus genome and the evolution of the chordate karyotype.</title>
        <authorList>
            <consortium name="US DOE Joint Genome Institute (JGI-PGF)"/>
            <person name="Putnam N.H."/>
            <person name="Butts T."/>
            <person name="Ferrier D.E.K."/>
            <person name="Furlong R.F."/>
            <person name="Hellsten U."/>
            <person name="Kawashima T."/>
            <person name="Robinson-Rechavi M."/>
            <person name="Shoguchi E."/>
            <person name="Terry A."/>
            <person name="Yu J.-K."/>
            <person name="Benito-Gutierrez E.L."/>
            <person name="Dubchak I."/>
            <person name="Garcia-Fernandez J."/>
            <person name="Gibson-Brown J.J."/>
            <person name="Grigoriev I.V."/>
            <person name="Horton A.C."/>
            <person name="de Jong P.J."/>
            <person name="Jurka J."/>
            <person name="Kapitonov V.V."/>
            <person name="Kohara Y."/>
            <person name="Kuroki Y."/>
            <person name="Lindquist E."/>
            <person name="Lucas S."/>
            <person name="Osoegawa K."/>
            <person name="Pennacchio L.A."/>
            <person name="Salamov A.A."/>
            <person name="Satou Y."/>
            <person name="Sauka-Spengler T."/>
            <person name="Schmutz J."/>
            <person name="Shin-I T."/>
            <person name="Toyoda A."/>
            <person name="Bronner-Fraser M."/>
            <person name="Fujiyama A."/>
            <person name="Holland L.Z."/>
            <person name="Holland P.W.H."/>
            <person name="Satoh N."/>
            <person name="Rokhsar D.S."/>
        </authorList>
    </citation>
    <scope>NUCLEOTIDE SEQUENCE [LARGE SCALE GENOMIC DNA]</scope>
    <source>
        <strain evidence="8">S238N-H82</strain>
        <tissue evidence="8">Testes</tissue>
    </source>
</reference>
<evidence type="ECO:0000256" key="4">
    <source>
        <dbReference type="ARBA" id="ARBA00047645"/>
    </source>
</evidence>
<evidence type="ECO:0000256" key="5">
    <source>
        <dbReference type="PROSITE-ProRule" id="PRU00520"/>
    </source>
</evidence>
<dbReference type="InterPro" id="IPR001792">
    <property type="entry name" value="Acylphosphatase-like_dom"/>
</dbReference>
<dbReference type="PROSITE" id="PS51160">
    <property type="entry name" value="ACYLPHOSPHATASE_3"/>
    <property type="match status" value="1"/>
</dbReference>
<organism>
    <name type="scientific">Branchiostoma floridae</name>
    <name type="common">Florida lancelet</name>
    <name type="synonym">Amphioxus</name>
    <dbReference type="NCBI Taxonomy" id="7739"/>
    <lineage>
        <taxon>Eukaryota</taxon>
        <taxon>Metazoa</taxon>
        <taxon>Chordata</taxon>
        <taxon>Cephalochordata</taxon>
        <taxon>Leptocardii</taxon>
        <taxon>Amphioxiformes</taxon>
        <taxon>Branchiostomatidae</taxon>
        <taxon>Branchiostoma</taxon>
    </lineage>
</organism>
<name>C3YGW4_BRAFL</name>
<evidence type="ECO:0000256" key="3">
    <source>
        <dbReference type="ARBA" id="ARBA00022801"/>
    </source>
</evidence>
<dbReference type="SUPFAM" id="SSF54975">
    <property type="entry name" value="Acylphosphatase/BLUF domain-like"/>
    <property type="match status" value="1"/>
</dbReference>
<dbReference type="InterPro" id="IPR036046">
    <property type="entry name" value="Acylphosphatase-like_dom_sf"/>
</dbReference>
<dbReference type="EC" id="3.6.1.7" evidence="2"/>
<dbReference type="EMBL" id="GG666512">
    <property type="protein sequence ID" value="EEN60435.1"/>
    <property type="molecule type" value="Genomic_DNA"/>
</dbReference>
<dbReference type="eggNOG" id="KOG3360">
    <property type="taxonomic scope" value="Eukaryota"/>
</dbReference>
<dbReference type="InterPro" id="IPR020456">
    <property type="entry name" value="Acylphosphatase"/>
</dbReference>
<gene>
    <name evidence="8" type="ORF">BRAFLDRAFT_79277</name>
</gene>
<dbReference type="InParanoid" id="C3YGW4"/>
<dbReference type="Pfam" id="PF00708">
    <property type="entry name" value="Acylphosphatase"/>
    <property type="match status" value="1"/>
</dbReference>
<proteinExistence type="inferred from homology"/>
<comment type="catalytic activity">
    <reaction evidence="4">
        <text>an acyl phosphate + H2O = a carboxylate + phosphate + H(+)</text>
        <dbReference type="Rhea" id="RHEA:14965"/>
        <dbReference type="ChEBI" id="CHEBI:15377"/>
        <dbReference type="ChEBI" id="CHEBI:15378"/>
        <dbReference type="ChEBI" id="CHEBI:29067"/>
        <dbReference type="ChEBI" id="CHEBI:43474"/>
        <dbReference type="ChEBI" id="CHEBI:59918"/>
        <dbReference type="EC" id="3.6.1.7"/>
    </reaction>
</comment>
<evidence type="ECO:0000256" key="2">
    <source>
        <dbReference type="ARBA" id="ARBA00012150"/>
    </source>
</evidence>
<evidence type="ECO:0000256" key="6">
    <source>
        <dbReference type="RuleBase" id="RU004168"/>
    </source>
</evidence>
<evidence type="ECO:0000313" key="8">
    <source>
        <dbReference type="EMBL" id="EEN60435.1"/>
    </source>
</evidence>
<dbReference type="GO" id="GO:0003998">
    <property type="term" value="F:acylphosphatase activity"/>
    <property type="evidence" value="ECO:0007669"/>
    <property type="project" value="UniProtKB-EC"/>
</dbReference>
<accession>C3YGW4</accession>